<sequence>MSDGDAKPKFKYYHYDPSKAANLSFVILFAIVSVGHLFLIVRKKTWYFIPFLVGCLFEAIGYVGRVIATGQTPNWTLGPFIMQSLLILLAPALMAASVYMMLGRLVRLLDAHHHSIVRTTWLTKIFVAGDVLSFLTQGAGGGILSNADTKKQSDLGSNVLLAGLAIQVLFFGLFIITIVIFHIRITKEPTARSFSVAAPWRQFILALYAVSFLILVRSVFRTVEYASGQDSVLLGSEIYLLILDGALMLICAVILLAYHPSRALAGYKDGVTLESLDSRGPSRGEILPMTAPGSPDKHQQVPNQPGMPGYQSSGRPSMTGYQGGYAN</sequence>
<dbReference type="PANTHER" id="PTHR31465">
    <property type="entry name" value="PROTEIN RTA1-RELATED"/>
    <property type="match status" value="1"/>
</dbReference>
<feature type="transmembrane region" description="Helical" evidence="6">
    <location>
        <begin position="203"/>
        <end position="220"/>
    </location>
</feature>
<keyword evidence="3 6" id="KW-1133">Transmembrane helix</keyword>
<reference evidence="7" key="1">
    <citation type="journal article" date="2023" name="Mol. Phylogenet. Evol.">
        <title>Genome-scale phylogeny and comparative genomics of the fungal order Sordariales.</title>
        <authorList>
            <person name="Hensen N."/>
            <person name="Bonometti L."/>
            <person name="Westerberg I."/>
            <person name="Brannstrom I.O."/>
            <person name="Guillou S."/>
            <person name="Cros-Aarteil S."/>
            <person name="Calhoun S."/>
            <person name="Haridas S."/>
            <person name="Kuo A."/>
            <person name="Mondo S."/>
            <person name="Pangilinan J."/>
            <person name="Riley R."/>
            <person name="LaButti K."/>
            <person name="Andreopoulos B."/>
            <person name="Lipzen A."/>
            <person name="Chen C."/>
            <person name="Yan M."/>
            <person name="Daum C."/>
            <person name="Ng V."/>
            <person name="Clum A."/>
            <person name="Steindorff A."/>
            <person name="Ohm R.A."/>
            <person name="Martin F."/>
            <person name="Silar P."/>
            <person name="Natvig D.O."/>
            <person name="Lalanne C."/>
            <person name="Gautier V."/>
            <person name="Ament-Velasquez S.L."/>
            <person name="Kruys A."/>
            <person name="Hutchinson M.I."/>
            <person name="Powell A.J."/>
            <person name="Barry K."/>
            <person name="Miller A.N."/>
            <person name="Grigoriev I.V."/>
            <person name="Debuchy R."/>
            <person name="Gladieux P."/>
            <person name="Hiltunen Thoren M."/>
            <person name="Johannesson H."/>
        </authorList>
    </citation>
    <scope>NUCLEOTIDE SEQUENCE</scope>
    <source>
        <strain evidence="7">CBS 958.72</strain>
    </source>
</reference>
<evidence type="ECO:0000313" key="8">
    <source>
        <dbReference type="Proteomes" id="UP001287356"/>
    </source>
</evidence>
<dbReference type="Proteomes" id="UP001287356">
    <property type="component" value="Unassembled WGS sequence"/>
</dbReference>
<keyword evidence="2 6" id="KW-0812">Transmembrane</keyword>
<feature type="compositionally biased region" description="Polar residues" evidence="5">
    <location>
        <begin position="310"/>
        <end position="320"/>
    </location>
</feature>
<feature type="transmembrane region" description="Helical" evidence="6">
    <location>
        <begin position="20"/>
        <end position="39"/>
    </location>
</feature>
<dbReference type="InterPro" id="IPR007568">
    <property type="entry name" value="RTA1"/>
</dbReference>
<evidence type="ECO:0000313" key="7">
    <source>
        <dbReference type="EMBL" id="KAK3361486.1"/>
    </source>
</evidence>
<feature type="region of interest" description="Disordered" evidence="5">
    <location>
        <begin position="278"/>
        <end position="327"/>
    </location>
</feature>
<proteinExistence type="predicted"/>
<dbReference type="AlphaFoldDB" id="A0AAE0JT99"/>
<feature type="transmembrane region" description="Helical" evidence="6">
    <location>
        <begin position="80"/>
        <end position="100"/>
    </location>
</feature>
<dbReference type="Pfam" id="PF04479">
    <property type="entry name" value="RTA1"/>
    <property type="match status" value="1"/>
</dbReference>
<feature type="transmembrane region" description="Helical" evidence="6">
    <location>
        <begin position="159"/>
        <end position="183"/>
    </location>
</feature>
<organism evidence="7 8">
    <name type="scientific">Lasiosphaeria ovina</name>
    <dbReference type="NCBI Taxonomy" id="92902"/>
    <lineage>
        <taxon>Eukaryota</taxon>
        <taxon>Fungi</taxon>
        <taxon>Dikarya</taxon>
        <taxon>Ascomycota</taxon>
        <taxon>Pezizomycotina</taxon>
        <taxon>Sordariomycetes</taxon>
        <taxon>Sordariomycetidae</taxon>
        <taxon>Sordariales</taxon>
        <taxon>Lasiosphaeriaceae</taxon>
        <taxon>Lasiosphaeria</taxon>
    </lineage>
</organism>
<evidence type="ECO:0000256" key="6">
    <source>
        <dbReference type="SAM" id="Phobius"/>
    </source>
</evidence>
<keyword evidence="4 6" id="KW-0472">Membrane</keyword>
<evidence type="ECO:0000256" key="4">
    <source>
        <dbReference type="ARBA" id="ARBA00023136"/>
    </source>
</evidence>
<evidence type="ECO:0000256" key="3">
    <source>
        <dbReference type="ARBA" id="ARBA00022989"/>
    </source>
</evidence>
<comment type="caution">
    <text evidence="7">The sequence shown here is derived from an EMBL/GenBank/DDBJ whole genome shotgun (WGS) entry which is preliminary data.</text>
</comment>
<protein>
    <submittedName>
        <fullName evidence="7">RTA1 like protein-domain-containing protein</fullName>
    </submittedName>
</protein>
<keyword evidence="8" id="KW-1185">Reference proteome</keyword>
<reference evidence="7" key="2">
    <citation type="submission" date="2023-06" db="EMBL/GenBank/DDBJ databases">
        <authorList>
            <consortium name="Lawrence Berkeley National Laboratory"/>
            <person name="Haridas S."/>
            <person name="Hensen N."/>
            <person name="Bonometti L."/>
            <person name="Westerberg I."/>
            <person name="Brannstrom I.O."/>
            <person name="Guillou S."/>
            <person name="Cros-Aarteil S."/>
            <person name="Calhoun S."/>
            <person name="Kuo A."/>
            <person name="Mondo S."/>
            <person name="Pangilinan J."/>
            <person name="Riley R."/>
            <person name="Labutti K."/>
            <person name="Andreopoulos B."/>
            <person name="Lipzen A."/>
            <person name="Chen C."/>
            <person name="Yanf M."/>
            <person name="Daum C."/>
            <person name="Ng V."/>
            <person name="Clum A."/>
            <person name="Steindorff A."/>
            <person name="Ohm R."/>
            <person name="Martin F."/>
            <person name="Silar P."/>
            <person name="Natvig D."/>
            <person name="Lalanne C."/>
            <person name="Gautier V."/>
            <person name="Ament-Velasquez S.L."/>
            <person name="Kruys A."/>
            <person name="Hutchinson M.I."/>
            <person name="Powell A.J."/>
            <person name="Barry K."/>
            <person name="Miller A.N."/>
            <person name="Grigoriev I.V."/>
            <person name="Debuchy R."/>
            <person name="Gladieux P."/>
            <person name="Thoren M.H."/>
            <person name="Johannesson H."/>
        </authorList>
    </citation>
    <scope>NUCLEOTIDE SEQUENCE</scope>
    <source>
        <strain evidence="7">CBS 958.72</strain>
    </source>
</reference>
<dbReference type="EMBL" id="JAULSN010000011">
    <property type="protein sequence ID" value="KAK3361486.1"/>
    <property type="molecule type" value="Genomic_DNA"/>
</dbReference>
<accession>A0AAE0JT99</accession>
<evidence type="ECO:0000256" key="1">
    <source>
        <dbReference type="ARBA" id="ARBA00004141"/>
    </source>
</evidence>
<feature type="transmembrane region" description="Helical" evidence="6">
    <location>
        <begin position="240"/>
        <end position="258"/>
    </location>
</feature>
<feature type="transmembrane region" description="Helical" evidence="6">
    <location>
        <begin position="121"/>
        <end position="139"/>
    </location>
</feature>
<feature type="transmembrane region" description="Helical" evidence="6">
    <location>
        <begin position="46"/>
        <end position="68"/>
    </location>
</feature>
<name>A0AAE0JT99_9PEZI</name>
<gene>
    <name evidence="7" type="ORF">B0T24DRAFT_671185</name>
</gene>
<evidence type="ECO:0000256" key="2">
    <source>
        <dbReference type="ARBA" id="ARBA00022692"/>
    </source>
</evidence>
<comment type="subcellular location">
    <subcellularLocation>
        <location evidence="1">Membrane</location>
        <topology evidence="1">Multi-pass membrane protein</topology>
    </subcellularLocation>
</comment>
<dbReference type="GO" id="GO:0016020">
    <property type="term" value="C:membrane"/>
    <property type="evidence" value="ECO:0007669"/>
    <property type="project" value="UniProtKB-SubCell"/>
</dbReference>
<evidence type="ECO:0000256" key="5">
    <source>
        <dbReference type="SAM" id="MobiDB-lite"/>
    </source>
</evidence>
<dbReference type="PANTHER" id="PTHR31465:SF35">
    <property type="entry name" value="RTA1 DOMAIN PROTEIN-RELATED"/>
    <property type="match status" value="1"/>
</dbReference>